<protein>
    <submittedName>
        <fullName evidence="6">Soluble lytic murein transglycosylase</fullName>
    </submittedName>
</protein>
<reference evidence="6" key="1">
    <citation type="journal article" date="2015" name="Genome Announc.">
        <title>Complete Genome Sequence of the Bacteriochlorophyll b-Producing Photosynthetic Bacterium Blastochloris viridis.</title>
        <authorList>
            <person name="Tsukatani Y."/>
            <person name="Hirose Y."/>
            <person name="Harada J."/>
            <person name="Misawa N."/>
            <person name="Mori K."/>
            <person name="Inoue K."/>
            <person name="Tamiaki H."/>
        </authorList>
    </citation>
    <scope>NUCLEOTIDE SEQUENCE [LARGE SCALE GENOMIC DNA]</scope>
    <source>
        <strain evidence="6">DSM 133</strain>
    </source>
</reference>
<comment type="similarity">
    <text evidence="1">Belongs to the transglycosylase Slt family.</text>
</comment>
<dbReference type="InterPro" id="IPR008939">
    <property type="entry name" value="Lytic_TGlycosylase_superhlx_U"/>
</dbReference>
<feature type="chain" id="PRO_5008116229" evidence="4">
    <location>
        <begin position="30"/>
        <end position="685"/>
    </location>
</feature>
<sequence length="685" mass="75397">MAYPEQAMRTAATLATAAIVAFASVPAVAGDDELVVTNAASRLFGGLGSPTVSNEASAAAQAISLIERGRGAESDQIAAGLRDPAARKTVEWMRLRRDTTGVGFDRFAAFVRENPYWPGARLIRKRAEGALWEDRAPSATIRAFFANSRPTSGKGKLALARTFLEAGDRANAQALVRDAWRTEPFSRDGEDDVLQMFGPLLGRADHKARTDMFLYAEDAEDAMRNAARVGPDMVAVARARIAAIRKDKALAKLLEAVPPAARSEPNYIYARSQFYRRDENGKLAAEWVFRAPNDARALVDTDQWWIERRLLVRRLIEEGDPRAAYRMAAGAAVPDKENYKIEREFMAGWVALRFLRDPGTARSHFSRIMQITGNPTSQARGHYWLGRAAEAAGDRAGARAAYERGAHVVSAYYGQLSRAKLGLTDLPIPGLPQPSPQGRAAFQASDLGRSLRLLYDINRTDLTVPMYAELGETMRDPDQLAALAELAAQRKDARAMLLVGRGAVNQGLPFEAAAFPAIGLPAFPPVGPSAEIPVVYAIARQESAFNPRTVSSANALGYMQVTPEAGRYVTRKFGLPFDEKRLLSDPVYNMQVGAAEIGDLVQDYDNNMILAFAGYNAGRGRVRDWVGRFGDPRDPKVDPVDWVEMIPFFETRNYVQRVLENLQVYRVRFSGRSALKIEADLRTGR</sequence>
<evidence type="ECO:0000256" key="1">
    <source>
        <dbReference type="ARBA" id="ARBA00007734"/>
    </source>
</evidence>
<evidence type="ECO:0000256" key="2">
    <source>
        <dbReference type="ARBA" id="ARBA00009387"/>
    </source>
</evidence>
<name>A0A182D567_BLAVI</name>
<dbReference type="CDD" id="cd13401">
    <property type="entry name" value="Slt70-like"/>
    <property type="match status" value="1"/>
</dbReference>
<dbReference type="GO" id="GO:0004553">
    <property type="term" value="F:hydrolase activity, hydrolyzing O-glycosyl compounds"/>
    <property type="evidence" value="ECO:0007669"/>
    <property type="project" value="InterPro"/>
</dbReference>
<dbReference type="Pfam" id="PF01464">
    <property type="entry name" value="SLT"/>
    <property type="match status" value="1"/>
</dbReference>
<gene>
    <name evidence="6" type="ORF">BV133_2458</name>
</gene>
<dbReference type="Gene3D" id="1.25.20.10">
    <property type="entry name" value="Bacterial muramidases"/>
    <property type="match status" value="1"/>
</dbReference>
<feature type="domain" description="Transglycosylase SLT" evidence="5">
    <location>
        <begin position="533"/>
        <end position="631"/>
    </location>
</feature>
<keyword evidence="3 4" id="KW-0732">Signal</keyword>
<dbReference type="GO" id="GO:0042597">
    <property type="term" value="C:periplasmic space"/>
    <property type="evidence" value="ECO:0007669"/>
    <property type="project" value="InterPro"/>
</dbReference>
<dbReference type="InterPro" id="IPR008258">
    <property type="entry name" value="Transglycosylase_SLT_dom_1"/>
</dbReference>
<dbReference type="EMBL" id="AP014854">
    <property type="protein sequence ID" value="BAS00052.1"/>
    <property type="molecule type" value="Genomic_DNA"/>
</dbReference>
<dbReference type="Gene3D" id="1.10.530.10">
    <property type="match status" value="1"/>
</dbReference>
<comment type="similarity">
    <text evidence="2">Belongs to the virb1 family.</text>
</comment>
<evidence type="ECO:0000256" key="3">
    <source>
        <dbReference type="ARBA" id="ARBA00022729"/>
    </source>
</evidence>
<dbReference type="InterPro" id="IPR023346">
    <property type="entry name" value="Lysozyme-like_dom_sf"/>
</dbReference>
<dbReference type="PATRIC" id="fig|1079.8.peg.2542"/>
<evidence type="ECO:0000313" key="6">
    <source>
        <dbReference type="EMBL" id="BAS00052.1"/>
    </source>
</evidence>
<dbReference type="PANTHER" id="PTHR37423">
    <property type="entry name" value="SOLUBLE LYTIC MUREIN TRANSGLYCOSYLASE-RELATED"/>
    <property type="match status" value="1"/>
</dbReference>
<proteinExistence type="inferred from homology"/>
<dbReference type="PANTHER" id="PTHR37423:SF2">
    <property type="entry name" value="MEMBRANE-BOUND LYTIC MUREIN TRANSGLYCOSYLASE C"/>
    <property type="match status" value="1"/>
</dbReference>
<evidence type="ECO:0000256" key="4">
    <source>
        <dbReference type="SAM" id="SignalP"/>
    </source>
</evidence>
<dbReference type="AlphaFoldDB" id="A0A182D567"/>
<organism evidence="6">
    <name type="scientific">Blastochloris viridis</name>
    <name type="common">Rhodopseudomonas viridis</name>
    <dbReference type="NCBI Taxonomy" id="1079"/>
    <lineage>
        <taxon>Bacteria</taxon>
        <taxon>Pseudomonadati</taxon>
        <taxon>Pseudomonadota</taxon>
        <taxon>Alphaproteobacteria</taxon>
        <taxon>Hyphomicrobiales</taxon>
        <taxon>Blastochloridaceae</taxon>
        <taxon>Blastochloris</taxon>
    </lineage>
</organism>
<feature type="signal peptide" evidence="4">
    <location>
        <begin position="1"/>
        <end position="29"/>
    </location>
</feature>
<dbReference type="SUPFAM" id="SSF53955">
    <property type="entry name" value="Lysozyme-like"/>
    <property type="match status" value="1"/>
</dbReference>
<evidence type="ECO:0000259" key="5">
    <source>
        <dbReference type="Pfam" id="PF01464"/>
    </source>
</evidence>
<dbReference type="SUPFAM" id="SSF48435">
    <property type="entry name" value="Bacterial muramidases"/>
    <property type="match status" value="1"/>
</dbReference>
<accession>A0A182D567</accession>